<dbReference type="Proteomes" id="UP000248795">
    <property type="component" value="Unassembled WGS sequence"/>
</dbReference>
<accession>A0A2W2BNW2</accession>
<dbReference type="GO" id="GO:0003700">
    <property type="term" value="F:DNA-binding transcription factor activity"/>
    <property type="evidence" value="ECO:0007669"/>
    <property type="project" value="InterPro"/>
</dbReference>
<organism evidence="3 4">
    <name type="scientific">Aestuariivirga litoralis</name>
    <dbReference type="NCBI Taxonomy" id="2650924"/>
    <lineage>
        <taxon>Bacteria</taxon>
        <taxon>Pseudomonadati</taxon>
        <taxon>Pseudomonadota</taxon>
        <taxon>Alphaproteobacteria</taxon>
        <taxon>Hyphomicrobiales</taxon>
        <taxon>Aestuariivirgaceae</taxon>
        <taxon>Aestuariivirga</taxon>
    </lineage>
</organism>
<dbReference type="InterPro" id="IPR036390">
    <property type="entry name" value="WH_DNA-bd_sf"/>
</dbReference>
<dbReference type="Pfam" id="PF12802">
    <property type="entry name" value="MarR_2"/>
    <property type="match status" value="1"/>
</dbReference>
<comment type="caution">
    <text evidence="3">The sequence shown here is derived from an EMBL/GenBank/DDBJ whole genome shotgun (WGS) entry which is preliminary data.</text>
</comment>
<dbReference type="RefSeq" id="WP_111197969.1">
    <property type="nucleotide sequence ID" value="NZ_QKVK01000003.1"/>
</dbReference>
<feature type="domain" description="HTH marR-type" evidence="2">
    <location>
        <begin position="33"/>
        <end position="79"/>
    </location>
</feature>
<keyword evidence="3" id="KW-0808">Transferase</keyword>
<sequence>MSIEWASGTRGDTYPELSRGTTQTGVRLYNERLILSLVRLHGQLPKAEMARLTGLSAQTVSVIVRQLEGDGLLRRRTPRRGKVGQPLVPFELDTNGAFSIGLKVGRRSGDLMLLDLAGNVRHTIHRPYTFPSPAEMMSFVTTGVEELISGLATEQRARISGMGIAAPFQLWNWADDVGAPADVLLAWKDFDLQAEISRLFPWPIHFCNDASAACAAELLFGHGRDLQDFAYFYLGYFIGGGVVLNGSLYLGHHGNAGALASFPVTSARGESEQLVHSTSLAALERDILRDGGDPELLWRDLGEWRGAGPALDRWLVRAAHDVATAAAGIMAVLDCSAIVVDGAIPLQVRARFVEAVNRALNGVDRQGLAEFPVLEGTIGADARALGAASLPLFDNFIINRNVLFKEKA</sequence>
<keyword evidence="4" id="KW-1185">Reference proteome</keyword>
<dbReference type="SUPFAM" id="SSF53067">
    <property type="entry name" value="Actin-like ATPase domain"/>
    <property type="match status" value="1"/>
</dbReference>
<dbReference type="GO" id="GO:0016301">
    <property type="term" value="F:kinase activity"/>
    <property type="evidence" value="ECO:0007669"/>
    <property type="project" value="UniProtKB-KW"/>
</dbReference>
<dbReference type="InterPro" id="IPR036388">
    <property type="entry name" value="WH-like_DNA-bd_sf"/>
</dbReference>
<dbReference type="InterPro" id="IPR000600">
    <property type="entry name" value="ROK"/>
</dbReference>
<evidence type="ECO:0000313" key="4">
    <source>
        <dbReference type="Proteomes" id="UP000248795"/>
    </source>
</evidence>
<dbReference type="Gene3D" id="1.10.10.10">
    <property type="entry name" value="Winged helix-like DNA-binding domain superfamily/Winged helix DNA-binding domain"/>
    <property type="match status" value="1"/>
</dbReference>
<protein>
    <submittedName>
        <fullName evidence="3">Sugar kinase</fullName>
    </submittedName>
</protein>
<gene>
    <name evidence="3" type="ORF">DK847_09225</name>
</gene>
<proteinExistence type="inferred from homology"/>
<evidence type="ECO:0000259" key="2">
    <source>
        <dbReference type="Pfam" id="PF12802"/>
    </source>
</evidence>
<keyword evidence="3" id="KW-0418">Kinase</keyword>
<reference evidence="4" key="1">
    <citation type="submission" date="2018-06" db="EMBL/GenBank/DDBJ databases">
        <title>Aestuariibacter litoralis strain KCTC 52945T.</title>
        <authorList>
            <person name="Li X."/>
            <person name="Salam N."/>
            <person name="Li J.-L."/>
            <person name="Chen Y.-M."/>
            <person name="Yang Z.-W."/>
            <person name="Zhang L.-Y."/>
            <person name="Han M.-X."/>
            <person name="Xiao M."/>
            <person name="Li W.-J."/>
        </authorList>
    </citation>
    <scope>NUCLEOTIDE SEQUENCE [LARGE SCALE GENOMIC DNA]</scope>
    <source>
        <strain evidence="4">KCTC 52945</strain>
    </source>
</reference>
<dbReference type="PANTHER" id="PTHR18964">
    <property type="entry name" value="ROK (REPRESSOR, ORF, KINASE) FAMILY"/>
    <property type="match status" value="1"/>
</dbReference>
<dbReference type="PANTHER" id="PTHR18964:SF149">
    <property type="entry name" value="BIFUNCTIONAL UDP-N-ACETYLGLUCOSAMINE 2-EPIMERASE_N-ACETYLMANNOSAMINE KINASE"/>
    <property type="match status" value="1"/>
</dbReference>
<dbReference type="InterPro" id="IPR000835">
    <property type="entry name" value="HTH_MarR-typ"/>
</dbReference>
<comment type="similarity">
    <text evidence="1">Belongs to the ROK (NagC/XylR) family.</text>
</comment>
<evidence type="ECO:0000313" key="3">
    <source>
        <dbReference type="EMBL" id="PZF77487.1"/>
    </source>
</evidence>
<dbReference type="Pfam" id="PF00480">
    <property type="entry name" value="ROK"/>
    <property type="match status" value="1"/>
</dbReference>
<dbReference type="Gene3D" id="3.30.420.40">
    <property type="match status" value="2"/>
</dbReference>
<dbReference type="SUPFAM" id="SSF46785">
    <property type="entry name" value="Winged helix' DNA-binding domain"/>
    <property type="match status" value="1"/>
</dbReference>
<dbReference type="InterPro" id="IPR043129">
    <property type="entry name" value="ATPase_NBD"/>
</dbReference>
<dbReference type="CDD" id="cd23763">
    <property type="entry name" value="ASKHA_ATPase_ROK"/>
    <property type="match status" value="1"/>
</dbReference>
<evidence type="ECO:0000256" key="1">
    <source>
        <dbReference type="ARBA" id="ARBA00006479"/>
    </source>
</evidence>
<dbReference type="AlphaFoldDB" id="A0A2W2BNW2"/>
<name>A0A2W2BNW2_9HYPH</name>
<dbReference type="EMBL" id="QKVK01000003">
    <property type="protein sequence ID" value="PZF77487.1"/>
    <property type="molecule type" value="Genomic_DNA"/>
</dbReference>